<dbReference type="EnsemblPlants" id="OBART11G20480.1">
    <property type="protein sequence ID" value="OBART11G20480.1"/>
    <property type="gene ID" value="OBART11G20480"/>
</dbReference>
<proteinExistence type="predicted"/>
<evidence type="ECO:0000313" key="2">
    <source>
        <dbReference type="EnsemblPlants" id="OBART11G20480.1"/>
    </source>
</evidence>
<feature type="region of interest" description="Disordered" evidence="1">
    <location>
        <begin position="39"/>
        <end position="59"/>
    </location>
</feature>
<feature type="compositionally biased region" description="Basic residues" evidence="1">
    <location>
        <begin position="40"/>
        <end position="52"/>
    </location>
</feature>
<reference evidence="2" key="2">
    <citation type="submission" date="2015-03" db="UniProtKB">
        <authorList>
            <consortium name="EnsemblPlants"/>
        </authorList>
    </citation>
    <scope>IDENTIFICATION</scope>
</reference>
<sequence length="78" mass="8638">MATSGAGDTPTPLAFTASTTASPLQLMIIIQRDYQDLPGRNRRFRRHRHPSRRFPAGVQDMTASIHRAGIQAVLPVQQ</sequence>
<organism evidence="2">
    <name type="scientific">Oryza barthii</name>
    <dbReference type="NCBI Taxonomy" id="65489"/>
    <lineage>
        <taxon>Eukaryota</taxon>
        <taxon>Viridiplantae</taxon>
        <taxon>Streptophyta</taxon>
        <taxon>Embryophyta</taxon>
        <taxon>Tracheophyta</taxon>
        <taxon>Spermatophyta</taxon>
        <taxon>Magnoliopsida</taxon>
        <taxon>Liliopsida</taxon>
        <taxon>Poales</taxon>
        <taxon>Poaceae</taxon>
        <taxon>BOP clade</taxon>
        <taxon>Oryzoideae</taxon>
        <taxon>Oryzeae</taxon>
        <taxon>Oryzinae</taxon>
        <taxon>Oryza</taxon>
    </lineage>
</organism>
<name>A0A0D3HP69_9ORYZ</name>
<dbReference type="Proteomes" id="UP000026960">
    <property type="component" value="Chromosome 11"/>
</dbReference>
<reference evidence="2" key="1">
    <citation type="journal article" date="2009" name="Rice">
        <title>De Novo Next Generation Sequencing of Plant Genomes.</title>
        <authorList>
            <person name="Rounsley S."/>
            <person name="Marri P.R."/>
            <person name="Yu Y."/>
            <person name="He R."/>
            <person name="Sisneros N."/>
            <person name="Goicoechea J.L."/>
            <person name="Lee S.J."/>
            <person name="Angelova A."/>
            <person name="Kudrna D."/>
            <person name="Luo M."/>
            <person name="Affourtit J."/>
            <person name="Desany B."/>
            <person name="Knight J."/>
            <person name="Niazi F."/>
            <person name="Egholm M."/>
            <person name="Wing R.A."/>
        </authorList>
    </citation>
    <scope>NUCLEOTIDE SEQUENCE [LARGE SCALE GENOMIC DNA]</scope>
    <source>
        <strain evidence="2">cv. IRGC 105608</strain>
    </source>
</reference>
<evidence type="ECO:0000313" key="3">
    <source>
        <dbReference type="Proteomes" id="UP000026960"/>
    </source>
</evidence>
<dbReference type="PaxDb" id="65489-OBART11G20480.1"/>
<evidence type="ECO:0000256" key="1">
    <source>
        <dbReference type="SAM" id="MobiDB-lite"/>
    </source>
</evidence>
<keyword evidence="3" id="KW-1185">Reference proteome</keyword>
<dbReference type="AlphaFoldDB" id="A0A0D3HP69"/>
<accession>A0A0D3HP69</accession>
<dbReference type="HOGENOM" id="CLU_2625839_0_0_1"/>
<dbReference type="Gramene" id="OBART11G20480.1">
    <property type="protein sequence ID" value="OBART11G20480.1"/>
    <property type="gene ID" value="OBART11G20480"/>
</dbReference>
<protein>
    <submittedName>
        <fullName evidence="2">Uncharacterized protein</fullName>
    </submittedName>
</protein>